<dbReference type="EC" id="1.4.4.2" evidence="3"/>
<dbReference type="KEGG" id="psyt:DSAG12_00476"/>
<dbReference type="RefSeq" id="WP_147661606.1">
    <property type="nucleotide sequence ID" value="NZ_CP042905.2"/>
</dbReference>
<dbReference type="InterPro" id="IPR023010">
    <property type="entry name" value="GcvPA"/>
</dbReference>
<keyword evidence="1 3" id="KW-0560">Oxidoreductase</keyword>
<organism evidence="3 4">
    <name type="scientific">Promethearchaeum syntrophicum</name>
    <dbReference type="NCBI Taxonomy" id="2594042"/>
    <lineage>
        <taxon>Archaea</taxon>
        <taxon>Promethearchaeati</taxon>
        <taxon>Promethearchaeota</taxon>
        <taxon>Promethearchaeia</taxon>
        <taxon>Promethearchaeales</taxon>
        <taxon>Promethearchaeaceae</taxon>
        <taxon>Promethearchaeum</taxon>
    </lineage>
</organism>
<accession>A0A5B9D6R7</accession>
<sequence length="437" mass="49270">MDYVPHDEETIQTMLKNIGVEKLDDLYSDIPNNLKIKNLNLPEGLPESDLLKNLTNLSKKNHIYQTSFLGAGSYYHYIPSLVDFVISQSQFFTSYTPYQAEISQGMLQSIYEYQSAISRITEMDVTNASMYDCASALAEAATMAFFITKKRKILLIEGIHPEYIETVKTYCWGRSIETEIIPLNELNNKLTDEIAGVLIQSPNFFGEIEDISQIAEIIRSKSKKCLLIQAMSDPTCLGYLNPPGKTEVDIFVSEGVGMHPSFGGPNLGILSVKNKYMRKMPGRLVGLTKELQGEKEGYVLTIQAREQHIRREKALSNICSNQGLAMVASLVYLVSLGKTGLKEVAMQNFQKANHLKQALSQISGYEILNTKPTYNEFVVKCPNINKLIKSCKEENILPPLRLSHYFPDREDEILICVTELNSKEDIIKFVHIAQEAK</sequence>
<gene>
    <name evidence="3" type="primary">gcvPA</name>
    <name evidence="3" type="ORF">DSAG12_00476</name>
</gene>
<keyword evidence="4" id="KW-1185">Reference proteome</keyword>
<evidence type="ECO:0000313" key="3">
    <source>
        <dbReference type="EMBL" id="QEE14663.1"/>
    </source>
</evidence>
<dbReference type="Gene3D" id="3.40.640.10">
    <property type="entry name" value="Type I PLP-dependent aspartate aminotransferase-like (Major domain)"/>
    <property type="match status" value="1"/>
</dbReference>
<dbReference type="Gene3D" id="3.90.1150.10">
    <property type="entry name" value="Aspartate Aminotransferase, domain 1"/>
    <property type="match status" value="1"/>
</dbReference>
<dbReference type="Pfam" id="PF02347">
    <property type="entry name" value="GDC-P"/>
    <property type="match status" value="1"/>
</dbReference>
<dbReference type="EMBL" id="CP042905">
    <property type="protein sequence ID" value="QEE14663.1"/>
    <property type="molecule type" value="Genomic_DNA"/>
</dbReference>
<dbReference type="PANTHER" id="PTHR42806:SF1">
    <property type="entry name" value="GLYCINE DEHYDROGENASE (DECARBOXYLATING)"/>
    <property type="match status" value="1"/>
</dbReference>
<protein>
    <submittedName>
        <fullName evidence="3">Aminomethyl-transferring glycine dehydrogenase subunit GcvPA</fullName>
        <ecNumber evidence="3">1.4.4.2</ecNumber>
    </submittedName>
</protein>
<feature type="domain" description="Glycine cleavage system P-protein N-terminal" evidence="2">
    <location>
        <begin position="2"/>
        <end position="430"/>
    </location>
</feature>
<dbReference type="InterPro" id="IPR015424">
    <property type="entry name" value="PyrdxlP-dep_Trfase"/>
</dbReference>
<dbReference type="PIRSF" id="PIRSF006815">
    <property type="entry name" value="GcvPA"/>
    <property type="match status" value="1"/>
</dbReference>
<reference evidence="3 4" key="2">
    <citation type="journal article" date="2024" name="Int. J. Syst. Evol. Microbiol.">
        <title>Promethearchaeum syntrophicum gen. nov., sp. nov., an anaerobic, obligately syntrophic archaeon, the first isolate of the lineage 'Asgard' archaea, and proposal of the new archaeal phylum Promethearchaeota phyl. nov. and kingdom Promethearchaeati regn. nov.</title>
        <authorList>
            <person name="Imachi H."/>
            <person name="Nobu M.K."/>
            <person name="Kato S."/>
            <person name="Takaki Y."/>
            <person name="Miyazaki M."/>
            <person name="Miyata M."/>
            <person name="Ogawara M."/>
            <person name="Saito Y."/>
            <person name="Sakai S."/>
            <person name="Tahara Y.O."/>
            <person name="Takano Y."/>
            <person name="Tasumi E."/>
            <person name="Uematsu K."/>
            <person name="Yoshimura T."/>
            <person name="Itoh T."/>
            <person name="Ohkuma M."/>
            <person name="Takai K."/>
        </authorList>
    </citation>
    <scope>NUCLEOTIDE SEQUENCE [LARGE SCALE GENOMIC DNA]</scope>
    <source>
        <strain evidence="3 4">MK-D1</strain>
    </source>
</reference>
<dbReference type="GeneID" id="41328477"/>
<dbReference type="NCBIfam" id="NF001696">
    <property type="entry name" value="PRK00451.1"/>
    <property type="match status" value="1"/>
</dbReference>
<evidence type="ECO:0000256" key="1">
    <source>
        <dbReference type="ARBA" id="ARBA00023002"/>
    </source>
</evidence>
<name>A0A5B9D6R7_9ARCH</name>
<dbReference type="GO" id="GO:0009116">
    <property type="term" value="P:nucleoside metabolic process"/>
    <property type="evidence" value="ECO:0007669"/>
    <property type="project" value="InterPro"/>
</dbReference>
<dbReference type="InterPro" id="IPR015422">
    <property type="entry name" value="PyrdxlP-dep_Trfase_small"/>
</dbReference>
<dbReference type="InterPro" id="IPR049315">
    <property type="entry name" value="GDC-P_N"/>
</dbReference>
<dbReference type="AlphaFoldDB" id="A0A5B9D6R7"/>
<evidence type="ECO:0000259" key="2">
    <source>
        <dbReference type="Pfam" id="PF02347"/>
    </source>
</evidence>
<dbReference type="PANTHER" id="PTHR42806">
    <property type="entry name" value="GLYCINE CLEAVAGE SYSTEM P-PROTEIN"/>
    <property type="match status" value="1"/>
</dbReference>
<dbReference type="GO" id="GO:0004375">
    <property type="term" value="F:glycine dehydrogenase (decarboxylating) activity"/>
    <property type="evidence" value="ECO:0007669"/>
    <property type="project" value="InterPro"/>
</dbReference>
<reference evidence="3 4" key="1">
    <citation type="journal article" date="2020" name="Nature">
        <title>Isolation of an archaeon at the prokaryote-eukaryote interface.</title>
        <authorList>
            <person name="Imachi H."/>
            <person name="Nobu M.K."/>
            <person name="Nakahara N."/>
            <person name="Morono Y."/>
            <person name="Ogawara M."/>
            <person name="Takaki Y."/>
            <person name="Takano Y."/>
            <person name="Uematsu K."/>
            <person name="Ikuta T."/>
            <person name="Ito M."/>
            <person name="Matsui Y."/>
            <person name="Miyazaki M."/>
            <person name="Murata K."/>
            <person name="Saito Y."/>
            <person name="Sakai S."/>
            <person name="Song C."/>
            <person name="Tasumi E."/>
            <person name="Yamanaka Y."/>
            <person name="Yamaguchi T."/>
            <person name="Kamagata Y."/>
            <person name="Tamaki H."/>
            <person name="Takai K."/>
        </authorList>
    </citation>
    <scope>NUCLEOTIDE SEQUENCE [LARGE SCALE GENOMIC DNA]</scope>
    <source>
        <strain evidence="3 4">MK-D1</strain>
    </source>
</reference>
<dbReference type="OrthoDB" id="17655at2157"/>
<dbReference type="InterPro" id="IPR015421">
    <property type="entry name" value="PyrdxlP-dep_Trfase_major"/>
</dbReference>
<proteinExistence type="predicted"/>
<evidence type="ECO:0000313" key="4">
    <source>
        <dbReference type="Proteomes" id="UP000321408"/>
    </source>
</evidence>
<dbReference type="SUPFAM" id="SSF53383">
    <property type="entry name" value="PLP-dependent transferases"/>
    <property type="match status" value="1"/>
</dbReference>
<dbReference type="Proteomes" id="UP000321408">
    <property type="component" value="Chromosome"/>
</dbReference>